<reference evidence="1" key="1">
    <citation type="submission" date="2021-02" db="EMBL/GenBank/DDBJ databases">
        <title>Genome-Resolved Metagenomics of a Microbial Community Performing Photosynthetic Biological Nutrient Removal.</title>
        <authorList>
            <person name="Mcdaniel E.A."/>
        </authorList>
    </citation>
    <scope>NUCLEOTIDE SEQUENCE</scope>
    <source>
        <strain evidence="1">UWPOB_OBS1</strain>
    </source>
</reference>
<dbReference type="Proteomes" id="UP000664277">
    <property type="component" value="Unassembled WGS sequence"/>
</dbReference>
<organism evidence="1 2">
    <name type="scientific">Candidatus Obscuribacter phosphatis</name>
    <dbReference type="NCBI Taxonomy" id="1906157"/>
    <lineage>
        <taxon>Bacteria</taxon>
        <taxon>Bacillati</taxon>
        <taxon>Candidatus Melainabacteria</taxon>
        <taxon>Candidatus Obscuribacterales</taxon>
        <taxon>Candidatus Obscuribacteraceae</taxon>
        <taxon>Candidatus Obscuribacter</taxon>
    </lineage>
</organism>
<dbReference type="EMBL" id="JAFLCK010000009">
    <property type="protein sequence ID" value="MBN8660279.1"/>
    <property type="molecule type" value="Genomic_DNA"/>
</dbReference>
<protein>
    <submittedName>
        <fullName evidence="1">Uncharacterized protein</fullName>
    </submittedName>
</protein>
<proteinExistence type="predicted"/>
<evidence type="ECO:0000313" key="2">
    <source>
        <dbReference type="Proteomes" id="UP000664277"/>
    </source>
</evidence>
<dbReference type="AlphaFoldDB" id="A0A8J7TL67"/>
<name>A0A8J7TL67_9BACT</name>
<accession>A0A8J7TL67</accession>
<sequence length="159" mass="17464">MGYEIQAVIAKISTLSLLVPSSKYVRIVSLEQGYGLVPLVDELFEELHSVGPDCIAQSDPLDGFCKLSKPVIAQLEMLSNLGAVAYVEAEFFGGMGGQSSIAWINGSVSFGPEHAEDAINKVLLHLGVQAKRKHDEFDSLGLGRYRHTKSWFNTERRKP</sequence>
<gene>
    <name evidence="1" type="ORF">J0M35_07965</name>
</gene>
<evidence type="ECO:0000313" key="1">
    <source>
        <dbReference type="EMBL" id="MBN8660279.1"/>
    </source>
</evidence>
<comment type="caution">
    <text evidence="1">The sequence shown here is derived from an EMBL/GenBank/DDBJ whole genome shotgun (WGS) entry which is preliminary data.</text>
</comment>